<evidence type="ECO:0000256" key="7">
    <source>
        <dbReference type="PROSITE-ProRule" id="PRU00042"/>
    </source>
</evidence>
<evidence type="ECO:0000313" key="9">
    <source>
        <dbReference type="EMBL" id="NXP74298.1"/>
    </source>
</evidence>
<feature type="domain" description="C2H2-type" evidence="8">
    <location>
        <begin position="42"/>
        <end position="67"/>
    </location>
</feature>
<dbReference type="SMART" id="SM00355">
    <property type="entry name" value="ZnF_C2H2"/>
    <property type="match status" value="1"/>
</dbReference>
<feature type="non-terminal residue" evidence="9">
    <location>
        <position position="1"/>
    </location>
</feature>
<reference evidence="9" key="1">
    <citation type="submission" date="2019-09" db="EMBL/GenBank/DDBJ databases">
        <title>Bird 10,000 Genomes (B10K) Project - Family phase.</title>
        <authorList>
            <person name="Zhang G."/>
        </authorList>
    </citation>
    <scope>NUCLEOTIDE SEQUENCE</scope>
    <source>
        <strain evidence="9">B10K-DU-001-30</strain>
        <tissue evidence="9">Muscle</tissue>
    </source>
</reference>
<comment type="subcellular location">
    <subcellularLocation>
        <location evidence="1">Nucleus</location>
    </subcellularLocation>
</comment>
<feature type="non-terminal residue" evidence="9">
    <location>
        <position position="67"/>
    </location>
</feature>
<dbReference type="Pfam" id="PF00096">
    <property type="entry name" value="zf-C2H2"/>
    <property type="match status" value="1"/>
</dbReference>
<dbReference type="EMBL" id="WBNM01015975">
    <property type="protein sequence ID" value="NXP74298.1"/>
    <property type="molecule type" value="Genomic_DNA"/>
</dbReference>
<evidence type="ECO:0000259" key="8">
    <source>
        <dbReference type="PROSITE" id="PS50157"/>
    </source>
</evidence>
<dbReference type="InterPro" id="IPR036236">
    <property type="entry name" value="Znf_C2H2_sf"/>
</dbReference>
<evidence type="ECO:0000256" key="2">
    <source>
        <dbReference type="ARBA" id="ARBA00022723"/>
    </source>
</evidence>
<gene>
    <name evidence="9" type="primary">Znf879_0</name>
    <name evidence="9" type="ORF">RAMSUL_R14558</name>
</gene>
<sequence>LSYHCRFHAGEKPYSCGDYGKSFVHSCAPICHCHLHTRVKPYSCGDCGKSFSNITDLKIHHRTHTGE</sequence>
<dbReference type="SUPFAM" id="SSF57667">
    <property type="entry name" value="beta-beta-alpha zinc fingers"/>
    <property type="match status" value="1"/>
</dbReference>
<protein>
    <submittedName>
        <fullName evidence="9">ZN879 protein</fullName>
    </submittedName>
</protein>
<keyword evidence="2" id="KW-0479">Metal-binding</keyword>
<keyword evidence="3" id="KW-0677">Repeat</keyword>
<dbReference type="PANTHER" id="PTHR23226">
    <property type="entry name" value="ZINC FINGER AND SCAN DOMAIN-CONTAINING"/>
    <property type="match status" value="1"/>
</dbReference>
<comment type="caution">
    <text evidence="9">The sequence shown here is derived from an EMBL/GenBank/DDBJ whole genome shotgun (WGS) entry which is preliminary data.</text>
</comment>
<evidence type="ECO:0000256" key="5">
    <source>
        <dbReference type="ARBA" id="ARBA00022833"/>
    </source>
</evidence>
<keyword evidence="5" id="KW-0862">Zinc</keyword>
<evidence type="ECO:0000313" key="10">
    <source>
        <dbReference type="Proteomes" id="UP000611227"/>
    </source>
</evidence>
<organism evidence="9 10">
    <name type="scientific">Ramphastos sulfuratus</name>
    <dbReference type="NCBI Taxonomy" id="322582"/>
    <lineage>
        <taxon>Eukaryota</taxon>
        <taxon>Metazoa</taxon>
        <taxon>Chordata</taxon>
        <taxon>Craniata</taxon>
        <taxon>Vertebrata</taxon>
        <taxon>Euteleostomi</taxon>
        <taxon>Archelosauria</taxon>
        <taxon>Archosauria</taxon>
        <taxon>Dinosauria</taxon>
        <taxon>Saurischia</taxon>
        <taxon>Theropoda</taxon>
        <taxon>Coelurosauria</taxon>
        <taxon>Aves</taxon>
        <taxon>Neognathae</taxon>
        <taxon>Neoaves</taxon>
        <taxon>Telluraves</taxon>
        <taxon>Coraciimorphae</taxon>
        <taxon>Piciformes</taxon>
        <taxon>Ramphastidae</taxon>
        <taxon>Ramphastos</taxon>
    </lineage>
</organism>
<keyword evidence="6" id="KW-0539">Nucleus</keyword>
<dbReference type="GO" id="GO:0005634">
    <property type="term" value="C:nucleus"/>
    <property type="evidence" value="ECO:0007669"/>
    <property type="project" value="UniProtKB-SubCell"/>
</dbReference>
<dbReference type="AlphaFoldDB" id="A0A852C236"/>
<dbReference type="GO" id="GO:0000978">
    <property type="term" value="F:RNA polymerase II cis-regulatory region sequence-specific DNA binding"/>
    <property type="evidence" value="ECO:0007669"/>
    <property type="project" value="TreeGrafter"/>
</dbReference>
<name>A0A852C236_9PICI</name>
<dbReference type="PROSITE" id="PS00028">
    <property type="entry name" value="ZINC_FINGER_C2H2_1"/>
    <property type="match status" value="1"/>
</dbReference>
<dbReference type="InterPro" id="IPR013087">
    <property type="entry name" value="Znf_C2H2_type"/>
</dbReference>
<dbReference type="FunFam" id="3.30.160.60:FF:002592">
    <property type="entry name" value="Zinc finger protein 527"/>
    <property type="match status" value="1"/>
</dbReference>
<evidence type="ECO:0000256" key="6">
    <source>
        <dbReference type="ARBA" id="ARBA00023242"/>
    </source>
</evidence>
<dbReference type="PANTHER" id="PTHR23226:SF416">
    <property type="entry name" value="FI01424P"/>
    <property type="match status" value="1"/>
</dbReference>
<dbReference type="Gene3D" id="3.30.160.60">
    <property type="entry name" value="Classic Zinc Finger"/>
    <property type="match status" value="2"/>
</dbReference>
<dbReference type="PROSITE" id="PS50157">
    <property type="entry name" value="ZINC_FINGER_C2H2_2"/>
    <property type="match status" value="1"/>
</dbReference>
<proteinExistence type="predicted"/>
<accession>A0A852C236</accession>
<dbReference type="GO" id="GO:0000981">
    <property type="term" value="F:DNA-binding transcription factor activity, RNA polymerase II-specific"/>
    <property type="evidence" value="ECO:0007669"/>
    <property type="project" value="TreeGrafter"/>
</dbReference>
<evidence type="ECO:0000256" key="3">
    <source>
        <dbReference type="ARBA" id="ARBA00022737"/>
    </source>
</evidence>
<dbReference type="Proteomes" id="UP000611227">
    <property type="component" value="Unassembled WGS sequence"/>
</dbReference>
<keyword evidence="4 7" id="KW-0863">Zinc-finger</keyword>
<keyword evidence="10" id="KW-1185">Reference proteome</keyword>
<evidence type="ECO:0000256" key="4">
    <source>
        <dbReference type="ARBA" id="ARBA00022771"/>
    </source>
</evidence>
<dbReference type="GO" id="GO:0008270">
    <property type="term" value="F:zinc ion binding"/>
    <property type="evidence" value="ECO:0007669"/>
    <property type="project" value="UniProtKB-KW"/>
</dbReference>
<evidence type="ECO:0000256" key="1">
    <source>
        <dbReference type="ARBA" id="ARBA00004123"/>
    </source>
</evidence>